<dbReference type="RefSeq" id="XP_064665355.1">
    <property type="nucleotide sequence ID" value="XM_064810500.1"/>
</dbReference>
<reference evidence="3" key="2">
    <citation type="submission" date="2023-05" db="EMBL/GenBank/DDBJ databases">
        <authorList>
            <consortium name="Lawrence Berkeley National Laboratory"/>
            <person name="Steindorff A."/>
            <person name="Hensen N."/>
            <person name="Bonometti L."/>
            <person name="Westerberg I."/>
            <person name="Brannstrom I.O."/>
            <person name="Guillou S."/>
            <person name="Cros-Aarteil S."/>
            <person name="Calhoun S."/>
            <person name="Haridas S."/>
            <person name="Kuo A."/>
            <person name="Mondo S."/>
            <person name="Pangilinan J."/>
            <person name="Riley R."/>
            <person name="Labutti K."/>
            <person name="Andreopoulos B."/>
            <person name="Lipzen A."/>
            <person name="Chen C."/>
            <person name="Yanf M."/>
            <person name="Daum C."/>
            <person name="Ng V."/>
            <person name="Clum A."/>
            <person name="Ohm R."/>
            <person name="Martin F."/>
            <person name="Silar P."/>
            <person name="Natvig D."/>
            <person name="Lalanne C."/>
            <person name="Gautier V."/>
            <person name="Ament-Velasquez S.L."/>
            <person name="Kruys A."/>
            <person name="Hutchinson M.I."/>
            <person name="Powell A.J."/>
            <person name="Barry K."/>
            <person name="Miller A.N."/>
            <person name="Grigoriev I.V."/>
            <person name="Debuchy R."/>
            <person name="Gladieux P."/>
            <person name="Thoren M.H."/>
            <person name="Johannesson H."/>
        </authorList>
    </citation>
    <scope>NUCLEOTIDE SEQUENCE</scope>
    <source>
        <strain evidence="3">CBS 508.74</strain>
    </source>
</reference>
<evidence type="ECO:0000256" key="1">
    <source>
        <dbReference type="SAM" id="MobiDB-lite"/>
    </source>
</evidence>
<feature type="domain" description="Apple" evidence="2">
    <location>
        <begin position="48"/>
        <end position="90"/>
    </location>
</feature>
<dbReference type="Gene3D" id="3.50.4.10">
    <property type="entry name" value="Hepatocyte Growth Factor"/>
    <property type="match status" value="3"/>
</dbReference>
<evidence type="ECO:0000259" key="2">
    <source>
        <dbReference type="Pfam" id="PF14295"/>
    </source>
</evidence>
<gene>
    <name evidence="3" type="ORF">N656DRAFT_676771</name>
</gene>
<dbReference type="Pfam" id="PF14295">
    <property type="entry name" value="PAN_4"/>
    <property type="match status" value="3"/>
</dbReference>
<feature type="region of interest" description="Disordered" evidence="1">
    <location>
        <begin position="296"/>
        <end position="324"/>
    </location>
</feature>
<dbReference type="InterPro" id="IPR003609">
    <property type="entry name" value="Pan_app"/>
</dbReference>
<dbReference type="PANTHER" id="PTHR33946">
    <property type="match status" value="1"/>
</dbReference>
<accession>A0AAN6T797</accession>
<dbReference type="Proteomes" id="UP001302812">
    <property type="component" value="Unassembled WGS sequence"/>
</dbReference>
<protein>
    <recommendedName>
        <fullName evidence="2">Apple domain-containing protein</fullName>
    </recommendedName>
</protein>
<name>A0AAN6T797_9PEZI</name>
<evidence type="ECO:0000313" key="4">
    <source>
        <dbReference type="Proteomes" id="UP001302812"/>
    </source>
</evidence>
<feature type="domain" description="Apple" evidence="2">
    <location>
        <begin position="140"/>
        <end position="181"/>
    </location>
</feature>
<feature type="compositionally biased region" description="Pro residues" evidence="1">
    <location>
        <begin position="306"/>
        <end position="319"/>
    </location>
</feature>
<dbReference type="PANTHER" id="PTHR33946:SF4">
    <property type="entry name" value="COAGULATION FACTOR XI"/>
    <property type="match status" value="1"/>
</dbReference>
<dbReference type="AlphaFoldDB" id="A0AAN6T797"/>
<proteinExistence type="predicted"/>
<feature type="domain" description="Apple" evidence="2">
    <location>
        <begin position="233"/>
        <end position="273"/>
    </location>
</feature>
<dbReference type="EMBL" id="MU853369">
    <property type="protein sequence ID" value="KAK4107785.1"/>
    <property type="molecule type" value="Genomic_DNA"/>
</dbReference>
<keyword evidence="4" id="KW-1185">Reference proteome</keyword>
<organism evidence="3 4">
    <name type="scientific">Canariomyces notabilis</name>
    <dbReference type="NCBI Taxonomy" id="2074819"/>
    <lineage>
        <taxon>Eukaryota</taxon>
        <taxon>Fungi</taxon>
        <taxon>Dikarya</taxon>
        <taxon>Ascomycota</taxon>
        <taxon>Pezizomycotina</taxon>
        <taxon>Sordariomycetes</taxon>
        <taxon>Sordariomycetidae</taxon>
        <taxon>Sordariales</taxon>
        <taxon>Chaetomiaceae</taxon>
        <taxon>Canariomyces</taxon>
    </lineage>
</organism>
<sequence>AAAALLLAAGVSAVPRLMTRDSVTCENNASNMTVYAATNAQFDILCGVDYAGGDMASQSVSTFEECITLCDSTPGCVNVAFAPWGMCWMKNQNTSPSPNSGIWTAKSRATPSGPTCADNFSDKKTYITPAGITFEIACGVDYTGGDMSSQNTNSFAQCIDLCGSTPGCVDVAYAAPSCYLKSALTSPQAVGHVWSAVRRDADADPLTCEDKEWDGREFTTDDDRIYSIGCGDDYPGGDMAAVDSATFEACLDACDAATGCVAVAYVAPRCYLKNVANPPAEGTHVWGAKFLRTYTPPAPSSTSTPTPTPTPPPPPPPPTRFTCNPCSPVLLNGG</sequence>
<dbReference type="GeneID" id="89934625"/>
<feature type="non-terminal residue" evidence="3">
    <location>
        <position position="1"/>
    </location>
</feature>
<evidence type="ECO:0000313" key="3">
    <source>
        <dbReference type="EMBL" id="KAK4107785.1"/>
    </source>
</evidence>
<feature type="non-terminal residue" evidence="3">
    <location>
        <position position="334"/>
    </location>
</feature>
<reference evidence="3" key="1">
    <citation type="journal article" date="2023" name="Mol. Phylogenet. Evol.">
        <title>Genome-scale phylogeny and comparative genomics of the fungal order Sordariales.</title>
        <authorList>
            <person name="Hensen N."/>
            <person name="Bonometti L."/>
            <person name="Westerberg I."/>
            <person name="Brannstrom I.O."/>
            <person name="Guillou S."/>
            <person name="Cros-Aarteil S."/>
            <person name="Calhoun S."/>
            <person name="Haridas S."/>
            <person name="Kuo A."/>
            <person name="Mondo S."/>
            <person name="Pangilinan J."/>
            <person name="Riley R."/>
            <person name="LaButti K."/>
            <person name="Andreopoulos B."/>
            <person name="Lipzen A."/>
            <person name="Chen C."/>
            <person name="Yan M."/>
            <person name="Daum C."/>
            <person name="Ng V."/>
            <person name="Clum A."/>
            <person name="Steindorff A."/>
            <person name="Ohm R.A."/>
            <person name="Martin F."/>
            <person name="Silar P."/>
            <person name="Natvig D.O."/>
            <person name="Lalanne C."/>
            <person name="Gautier V."/>
            <person name="Ament-Velasquez S.L."/>
            <person name="Kruys A."/>
            <person name="Hutchinson M.I."/>
            <person name="Powell A.J."/>
            <person name="Barry K."/>
            <person name="Miller A.N."/>
            <person name="Grigoriev I.V."/>
            <person name="Debuchy R."/>
            <person name="Gladieux P."/>
            <person name="Hiltunen Thoren M."/>
            <person name="Johannesson H."/>
        </authorList>
    </citation>
    <scope>NUCLEOTIDE SEQUENCE</scope>
    <source>
        <strain evidence="3">CBS 508.74</strain>
    </source>
</reference>
<comment type="caution">
    <text evidence="3">The sequence shown here is derived from an EMBL/GenBank/DDBJ whole genome shotgun (WGS) entry which is preliminary data.</text>
</comment>